<evidence type="ECO:0000259" key="1">
    <source>
        <dbReference type="PROSITE" id="PS50104"/>
    </source>
</evidence>
<sequence>MTPAANLHRKKIFFSYSGPSRERVEQILERLKRKGYDTYLDRRGNRLGDPVSAKVESELQSSTLCLVYYSARYAVRHACQFELMQALTADRRSGGEARTLVINPETSKAHIRPAMLKDKLYVSDDSTDEALEQIVKEVELRLEKLSGTYQGINFNHLPRTVRGRSSVTPRVRRYGSMWALESALHARRYPLTHQPTNGIAVLTGLRGVGKTSLADDYVSHFAYEYQAVVRVDLTDATGTTAETALREAMTDANNELEASKGNVLVIVDNVPAGVPYQHFSAWIDSPELLLLVISEHAEYAKLGQEVRLAGLTDDEAIALFYLLHSFDQDDDAAKEQVRQLADAVDNHVMAVSVLAAAASSSLGLTTLTEHVGRVIDGSSDTTAKLSDLFADRFSALDEYQSSVLRLLAACGPAKVPARLIRDVLTKVGMDGSRVPDVMESLRANMFVRRQGQAWQAHGLVRQAVRRHLGEQAVDWLATSCAEYLAAVLCEGPEGHDPASWKLLVRHARYLLDQPVIAEATVKALLPIVAAELREEGHPASAARLLQRLIALGAETPDLAVDAASDHYDAGEYEEAEMIAGRTLTAEPTRANVLLSCVRAASLDALGRYNDAEPYWLRATVSQSLGVLSEAERVKVRLRWIRGQRLRGVLKENLPELEKVLAAASDLPESLGLLARIELAHIEMATDEQEKARTHAKQVLDHYRSVGRQNHAAAIEAAYVLATAQLRLQFTEFRAAPDRWKEAEDTFRRLAEKQEADLGSRNVDVLACRVNIDFALMSRGKPKEALESIKKLLPVLHGRLDERHPIVLREYFVQGLSHQQLADFDKAVDVLERAHSGQLAVLGIAHPETLQTQFEFAMALRLRDHGSDQRRAIALLDEVVERAKKITGWLNDLPWQAYTGAFAARWAPLWLLRRAHKDNHKHKW</sequence>
<dbReference type="Proteomes" id="UP000605568">
    <property type="component" value="Unassembled WGS sequence"/>
</dbReference>
<protein>
    <recommendedName>
        <fullName evidence="1">TIR domain-containing protein</fullName>
    </recommendedName>
</protein>
<dbReference type="InterPro" id="IPR027417">
    <property type="entry name" value="P-loop_NTPase"/>
</dbReference>
<dbReference type="SUPFAM" id="SSF48452">
    <property type="entry name" value="TPR-like"/>
    <property type="match status" value="2"/>
</dbReference>
<dbReference type="Pfam" id="PF13676">
    <property type="entry name" value="TIR_2"/>
    <property type="match status" value="1"/>
</dbReference>
<feature type="domain" description="TIR" evidence="1">
    <location>
        <begin position="8"/>
        <end position="142"/>
    </location>
</feature>
<dbReference type="PROSITE" id="PS50104">
    <property type="entry name" value="TIR"/>
    <property type="match status" value="1"/>
</dbReference>
<comment type="caution">
    <text evidence="2">The sequence shown here is derived from an EMBL/GenBank/DDBJ whole genome shotgun (WGS) entry which is preliminary data.</text>
</comment>
<name>A0ABQ3MSM0_9PSEU</name>
<reference evidence="3" key="1">
    <citation type="journal article" date="2019" name="Int. J. Syst. Evol. Microbiol.">
        <title>The Global Catalogue of Microorganisms (GCM) 10K type strain sequencing project: providing services to taxonomists for standard genome sequencing and annotation.</title>
        <authorList>
            <consortium name="The Broad Institute Genomics Platform"/>
            <consortium name="The Broad Institute Genome Sequencing Center for Infectious Disease"/>
            <person name="Wu L."/>
            <person name="Ma J."/>
        </authorList>
    </citation>
    <scope>NUCLEOTIDE SEQUENCE [LARGE SCALE GENOMIC DNA]</scope>
    <source>
        <strain evidence="3">CGMCC 4.7367</strain>
    </source>
</reference>
<dbReference type="RefSeq" id="WP_191304486.1">
    <property type="nucleotide sequence ID" value="NZ_BNAR01000018.1"/>
</dbReference>
<dbReference type="Gene3D" id="3.40.50.10140">
    <property type="entry name" value="Toll/interleukin-1 receptor homology (TIR) domain"/>
    <property type="match status" value="1"/>
</dbReference>
<dbReference type="InterPro" id="IPR000157">
    <property type="entry name" value="TIR_dom"/>
</dbReference>
<organism evidence="2 3">
    <name type="scientific">Lentzea cavernae</name>
    <dbReference type="NCBI Taxonomy" id="2020703"/>
    <lineage>
        <taxon>Bacteria</taxon>
        <taxon>Bacillati</taxon>
        <taxon>Actinomycetota</taxon>
        <taxon>Actinomycetes</taxon>
        <taxon>Pseudonocardiales</taxon>
        <taxon>Pseudonocardiaceae</taxon>
        <taxon>Lentzea</taxon>
    </lineage>
</organism>
<dbReference type="InterPro" id="IPR035897">
    <property type="entry name" value="Toll_tir_struct_dom_sf"/>
</dbReference>
<dbReference type="SUPFAM" id="SSF52540">
    <property type="entry name" value="P-loop containing nucleoside triphosphate hydrolases"/>
    <property type="match status" value="1"/>
</dbReference>
<evidence type="ECO:0000313" key="3">
    <source>
        <dbReference type="Proteomes" id="UP000605568"/>
    </source>
</evidence>
<keyword evidence="3" id="KW-1185">Reference proteome</keyword>
<evidence type="ECO:0000313" key="2">
    <source>
        <dbReference type="EMBL" id="GHH57974.1"/>
    </source>
</evidence>
<gene>
    <name evidence="2" type="ORF">GCM10017774_78640</name>
</gene>
<accession>A0ABQ3MSM0</accession>
<dbReference type="SUPFAM" id="SSF52200">
    <property type="entry name" value="Toll/Interleukin receptor TIR domain"/>
    <property type="match status" value="1"/>
</dbReference>
<dbReference type="InterPro" id="IPR011990">
    <property type="entry name" value="TPR-like_helical_dom_sf"/>
</dbReference>
<dbReference type="Gene3D" id="1.25.40.10">
    <property type="entry name" value="Tetratricopeptide repeat domain"/>
    <property type="match status" value="2"/>
</dbReference>
<dbReference type="EMBL" id="BNAR01000018">
    <property type="protein sequence ID" value="GHH57974.1"/>
    <property type="molecule type" value="Genomic_DNA"/>
</dbReference>
<proteinExistence type="predicted"/>